<feature type="region of interest" description="Disordered" evidence="1">
    <location>
        <begin position="148"/>
        <end position="167"/>
    </location>
</feature>
<accession>A0A0K3CPE3</accession>
<dbReference type="Proteomes" id="UP000199069">
    <property type="component" value="Unassembled WGS sequence"/>
</dbReference>
<name>A0A0K3CPE3_RHOTO</name>
<gene>
    <name evidence="2" type="primary">FGENESH: predicted gene_13.263</name>
    <name evidence="2" type="ORF">BN2166_0064330</name>
</gene>
<evidence type="ECO:0000313" key="2">
    <source>
        <dbReference type="EMBL" id="CTR10572.1"/>
    </source>
</evidence>
<feature type="compositionally biased region" description="Low complexity" evidence="1">
    <location>
        <begin position="151"/>
        <end position="160"/>
    </location>
</feature>
<keyword evidence="3" id="KW-1185">Reference proteome</keyword>
<evidence type="ECO:0000313" key="3">
    <source>
        <dbReference type="Proteomes" id="UP000199069"/>
    </source>
</evidence>
<dbReference type="AlphaFoldDB" id="A0A0K3CPE3"/>
<protein>
    <submittedName>
        <fullName evidence="2">FGENESH: predicted gene_13.263 protein</fullName>
    </submittedName>
</protein>
<dbReference type="EMBL" id="CWKI01000013">
    <property type="protein sequence ID" value="CTR10572.1"/>
    <property type="molecule type" value="Genomic_DNA"/>
</dbReference>
<reference evidence="2 3" key="1">
    <citation type="submission" date="2015-07" db="EMBL/GenBank/DDBJ databases">
        <authorList>
            <person name="Cajimat M.N.B."/>
            <person name="Milazzo M.L."/>
            <person name="Fulhorst C.F."/>
        </authorList>
    </citation>
    <scope>NUCLEOTIDE SEQUENCE [LARGE SCALE GENOMIC DNA]</scope>
    <source>
        <strain evidence="2">Single colony</strain>
    </source>
</reference>
<proteinExistence type="predicted"/>
<evidence type="ECO:0000256" key="1">
    <source>
        <dbReference type="SAM" id="MobiDB-lite"/>
    </source>
</evidence>
<sequence length="194" mass="21126">MSVVIKSQTADETVYKVTGLGPKLEVEIVIQNNKFSKTYDSIPPKDIVQGIEEITQLFQAILALQQQQIWKTLSASGKLFLLEQIEKSMALKCFRQRAGSPSRRALLNVADNVKDDVEIGKDAEVEANDSLKSVQAVAKDDSKQSLEKDVSATSAATASAKSDDKQLSHAEYKAFRRVIKAAAAAKAREDGTGL</sequence>
<organism evidence="2 3">
    <name type="scientific">Rhodotorula toruloides</name>
    <name type="common">Yeast</name>
    <name type="synonym">Rhodosporidium toruloides</name>
    <dbReference type="NCBI Taxonomy" id="5286"/>
    <lineage>
        <taxon>Eukaryota</taxon>
        <taxon>Fungi</taxon>
        <taxon>Dikarya</taxon>
        <taxon>Basidiomycota</taxon>
        <taxon>Pucciniomycotina</taxon>
        <taxon>Microbotryomycetes</taxon>
        <taxon>Sporidiobolales</taxon>
        <taxon>Sporidiobolaceae</taxon>
        <taxon>Rhodotorula</taxon>
    </lineage>
</organism>